<feature type="transmembrane region" description="Helical" evidence="2">
    <location>
        <begin position="199"/>
        <end position="217"/>
    </location>
</feature>
<dbReference type="CDD" id="cd00085">
    <property type="entry name" value="HNHc"/>
    <property type="match status" value="1"/>
</dbReference>
<feature type="transmembrane region" description="Helical" evidence="2">
    <location>
        <begin position="146"/>
        <end position="164"/>
    </location>
</feature>
<feature type="region of interest" description="Disordered" evidence="1">
    <location>
        <begin position="1"/>
        <end position="28"/>
    </location>
</feature>
<evidence type="ECO:0000256" key="2">
    <source>
        <dbReference type="SAM" id="Phobius"/>
    </source>
</evidence>
<dbReference type="Proteomes" id="UP000831768">
    <property type="component" value="Plasmid unnamed3"/>
</dbReference>
<dbReference type="SMART" id="SM00507">
    <property type="entry name" value="HNHc"/>
    <property type="match status" value="1"/>
</dbReference>
<dbReference type="AlphaFoldDB" id="A0A8U0A8C9"/>
<dbReference type="GO" id="GO:0003676">
    <property type="term" value="F:nucleic acid binding"/>
    <property type="evidence" value="ECO:0007669"/>
    <property type="project" value="InterPro"/>
</dbReference>
<dbReference type="KEGG" id="haad:MW046_17260"/>
<dbReference type="Gene3D" id="1.10.30.50">
    <property type="match status" value="1"/>
</dbReference>
<keyword evidence="2" id="KW-1133">Transmembrane helix</keyword>
<evidence type="ECO:0000313" key="5">
    <source>
        <dbReference type="Proteomes" id="UP000831768"/>
    </source>
</evidence>
<keyword evidence="4" id="KW-0378">Hydrolase</keyword>
<evidence type="ECO:0000256" key="1">
    <source>
        <dbReference type="SAM" id="MobiDB-lite"/>
    </source>
</evidence>
<keyword evidence="5" id="KW-1185">Reference proteome</keyword>
<dbReference type="RefSeq" id="WP_247995763.1">
    <property type="nucleotide sequence ID" value="NZ_CP096022.1"/>
</dbReference>
<feature type="transmembrane region" description="Helical" evidence="2">
    <location>
        <begin position="170"/>
        <end position="187"/>
    </location>
</feature>
<geneLocation type="plasmid" evidence="4 5">
    <name>unnamed3</name>
</geneLocation>
<dbReference type="GeneID" id="71929833"/>
<keyword evidence="4" id="KW-0255">Endonuclease</keyword>
<dbReference type="GO" id="GO:0008270">
    <property type="term" value="F:zinc ion binding"/>
    <property type="evidence" value="ECO:0007669"/>
    <property type="project" value="InterPro"/>
</dbReference>
<accession>A0A8U0A8C9</accession>
<feature type="transmembrane region" description="Helical" evidence="2">
    <location>
        <begin position="117"/>
        <end position="139"/>
    </location>
</feature>
<feature type="domain" description="HNH nuclease" evidence="3">
    <location>
        <begin position="32"/>
        <end position="90"/>
    </location>
</feature>
<keyword evidence="2" id="KW-0472">Membrane</keyword>
<feature type="compositionally biased region" description="Acidic residues" evidence="1">
    <location>
        <begin position="11"/>
        <end position="20"/>
    </location>
</feature>
<proteinExistence type="predicted"/>
<dbReference type="InterPro" id="IPR002711">
    <property type="entry name" value="HNH"/>
</dbReference>
<sequence>MSSTTRGIDPTYDEQDGYDQSDDKYPPDWDVRKKAVQKRDDWTCQDCGVKSGPYAGSDGKQLHIHHVTHLSDGGSNRLSNLTTLCVDCHNDRHDHDITEGLDDYQPDPGLWGRVRQLVRSLVGGGICLPIHTGMVYLLLTQPIRSPLGLISITCFAALAAVLVVRPRPVAAMYTVTAVTGTVIRYGVSVGQLGGENASTLLLSAWLPALFAVAWWYYRYYSYDK</sequence>
<protein>
    <submittedName>
        <fullName evidence="4">HNH endonuclease</fullName>
    </submittedName>
</protein>
<evidence type="ECO:0000313" key="4">
    <source>
        <dbReference type="EMBL" id="UPM45109.1"/>
    </source>
</evidence>
<keyword evidence="4" id="KW-0540">Nuclease</keyword>
<organism evidence="4 5">
    <name type="scientific">Halocatena salina</name>
    <dbReference type="NCBI Taxonomy" id="2934340"/>
    <lineage>
        <taxon>Archaea</taxon>
        <taxon>Methanobacteriati</taxon>
        <taxon>Methanobacteriota</taxon>
        <taxon>Stenosarchaea group</taxon>
        <taxon>Halobacteria</taxon>
        <taxon>Halobacteriales</taxon>
        <taxon>Natronomonadaceae</taxon>
        <taxon>Halocatena</taxon>
    </lineage>
</organism>
<gene>
    <name evidence="4" type="ORF">MW046_17260</name>
</gene>
<name>A0A8U0A8C9_9EURY</name>
<dbReference type="Pfam" id="PF01844">
    <property type="entry name" value="HNH"/>
    <property type="match status" value="1"/>
</dbReference>
<reference evidence="4" key="1">
    <citation type="submission" date="2022-04" db="EMBL/GenBank/DDBJ databases">
        <title>Halocatena sp. nov., isolated from a salt lake.</title>
        <authorList>
            <person name="Cui H.-L."/>
        </authorList>
    </citation>
    <scope>NUCLEOTIDE SEQUENCE</scope>
    <source>
        <strain evidence="4">AD-1</strain>
        <plasmid evidence="4">unnamed3</plasmid>
    </source>
</reference>
<dbReference type="GO" id="GO:0004519">
    <property type="term" value="F:endonuclease activity"/>
    <property type="evidence" value="ECO:0007669"/>
    <property type="project" value="UniProtKB-KW"/>
</dbReference>
<keyword evidence="4" id="KW-0614">Plasmid</keyword>
<keyword evidence="2" id="KW-0812">Transmembrane</keyword>
<dbReference type="EMBL" id="CP096022">
    <property type="protein sequence ID" value="UPM45109.1"/>
    <property type="molecule type" value="Genomic_DNA"/>
</dbReference>
<dbReference type="InterPro" id="IPR003615">
    <property type="entry name" value="HNH_nuc"/>
</dbReference>
<evidence type="ECO:0000259" key="3">
    <source>
        <dbReference type="SMART" id="SM00507"/>
    </source>
</evidence>